<keyword evidence="3" id="KW-1185">Reference proteome</keyword>
<protein>
    <recommendedName>
        <fullName evidence="1">DUF559 domain-containing protein</fullName>
    </recommendedName>
</protein>
<dbReference type="AlphaFoldDB" id="A0A419SMU3"/>
<dbReference type="EMBL" id="MCHY01000006">
    <property type="protein sequence ID" value="RKD25539.1"/>
    <property type="molecule type" value="Genomic_DNA"/>
</dbReference>
<dbReference type="InterPro" id="IPR007569">
    <property type="entry name" value="DUF559"/>
</dbReference>
<evidence type="ECO:0000313" key="2">
    <source>
        <dbReference type="EMBL" id="RKD25539.1"/>
    </source>
</evidence>
<name>A0A419SMU3_9BACL</name>
<feature type="domain" description="DUF559" evidence="1">
    <location>
        <begin position="188"/>
        <end position="288"/>
    </location>
</feature>
<accession>A0A419SMU3</accession>
<organism evidence="2 3">
    <name type="scientific">Ammoniphilus oxalaticus</name>
    <dbReference type="NCBI Taxonomy" id="66863"/>
    <lineage>
        <taxon>Bacteria</taxon>
        <taxon>Bacillati</taxon>
        <taxon>Bacillota</taxon>
        <taxon>Bacilli</taxon>
        <taxon>Bacillales</taxon>
        <taxon>Paenibacillaceae</taxon>
        <taxon>Aneurinibacillus group</taxon>
        <taxon>Ammoniphilus</taxon>
    </lineage>
</organism>
<comment type="caution">
    <text evidence="2">The sequence shown here is derived from an EMBL/GenBank/DDBJ whole genome shotgun (WGS) entry which is preliminary data.</text>
</comment>
<dbReference type="Gene3D" id="3.40.960.10">
    <property type="entry name" value="VSR Endonuclease"/>
    <property type="match status" value="1"/>
</dbReference>
<dbReference type="InterPro" id="IPR011335">
    <property type="entry name" value="Restrct_endonuc-II-like"/>
</dbReference>
<proteinExistence type="predicted"/>
<dbReference type="RefSeq" id="WP_120188208.1">
    <property type="nucleotide sequence ID" value="NZ_MCHY01000006.1"/>
</dbReference>
<evidence type="ECO:0000259" key="1">
    <source>
        <dbReference type="Pfam" id="PF04480"/>
    </source>
</evidence>
<sequence length="304" mass="35536">MIPYDAKVEQTCGICGMFFLHNKQGRFTSHLLHSHSISLHDYLLMYYYTKEDLKCASDFCLNTVKLRRGVPNTYCSKSCGNTKTKFRKCVVCGTLFENQDLRIRGCSEVCGNKLRSIGVAKWHKLMSEEYKKAHFAVIGKKTAMTRKKNYRPAWNKGKTGIYSAETIEKIRNATIRQFQTQSFRKTKIERIMENMLNKMGITNRYSFCIEKRQFDFVLPKHQIVIECDGDYWHANPKFYPNPKDWQLERIQIDQEKNVIARRNGYQILRFWEDDILNNLAKVRSTIATYVPSATTESETINVNA</sequence>
<gene>
    <name evidence="2" type="ORF">BEP19_00925</name>
</gene>
<dbReference type="Proteomes" id="UP000284219">
    <property type="component" value="Unassembled WGS sequence"/>
</dbReference>
<evidence type="ECO:0000313" key="3">
    <source>
        <dbReference type="Proteomes" id="UP000284219"/>
    </source>
</evidence>
<dbReference type="OrthoDB" id="9757917at2"/>
<reference evidence="2 3" key="1">
    <citation type="submission" date="2016-08" db="EMBL/GenBank/DDBJ databases">
        <title>Novel Firmicute Genomes.</title>
        <authorList>
            <person name="Poppleton D.I."/>
            <person name="Gribaldo S."/>
        </authorList>
    </citation>
    <scope>NUCLEOTIDE SEQUENCE [LARGE SCALE GENOMIC DNA]</scope>
    <source>
        <strain evidence="2 3">RAOx-1</strain>
    </source>
</reference>
<dbReference type="Pfam" id="PF04480">
    <property type="entry name" value="DUF559"/>
    <property type="match status" value="1"/>
</dbReference>
<dbReference type="SUPFAM" id="SSF52980">
    <property type="entry name" value="Restriction endonuclease-like"/>
    <property type="match status" value="1"/>
</dbReference>